<dbReference type="Pfam" id="PF13614">
    <property type="entry name" value="AAA_31"/>
    <property type="match status" value="1"/>
</dbReference>
<dbReference type="CDD" id="cd02042">
    <property type="entry name" value="ParAB_family"/>
    <property type="match status" value="1"/>
</dbReference>
<protein>
    <submittedName>
        <fullName evidence="2">AAA domain-containing protein</fullName>
    </submittedName>
</protein>
<proteinExistence type="predicted"/>
<dbReference type="InterPro" id="IPR027417">
    <property type="entry name" value="P-loop_NTPase"/>
</dbReference>
<reference evidence="2 3" key="1">
    <citation type="submission" date="2019-06" db="EMBL/GenBank/DDBJ databases">
        <title>Sequencing the genomes of 1000 actinobacteria strains.</title>
        <authorList>
            <person name="Klenk H.-P."/>
        </authorList>
    </citation>
    <scope>NUCLEOTIDE SEQUENCE [LARGE SCALE GENOMIC DNA]</scope>
    <source>
        <strain evidence="2 3">DSM 45456</strain>
    </source>
</reference>
<evidence type="ECO:0000259" key="1">
    <source>
        <dbReference type="Pfam" id="PF13614"/>
    </source>
</evidence>
<keyword evidence="3" id="KW-1185">Reference proteome</keyword>
<gene>
    <name evidence="2" type="ORF">FHX81_5609</name>
</gene>
<sequence>MAIKIALFNNKGGVSKTTTCFNLGWMLAEQGKRVIMVDADPQCNLTGMVLDLSGEDALEDFYRENPGRNLKEALEPAFKSRPVPLRAVDCVEVPNRDGLFLIPGHVALAEDETSLGIAQQLSESLQGLRNLPGSFAHLFRITAEKYDADVILLDLSPGLGAINQNLVATADYFLVPCSPDVFSVMAVDSLSRVVPRWTEWANRAAKLEVLTEADYPFPAPDLKFLGVLVQRFRLKSGKPTRAFQDYFNKLNAAVVQTLAPALSRAGIMLDAATYTDAGMDSHYVLAEISDFNTLIAHSQRTRKPVFTLTQEDVGRQGRLWGNTQASIANFRRTFEELATKISKLTHDGK</sequence>
<dbReference type="Proteomes" id="UP000316628">
    <property type="component" value="Unassembled WGS sequence"/>
</dbReference>
<name>A0A543JK96_9PSEU</name>
<evidence type="ECO:0000313" key="2">
    <source>
        <dbReference type="EMBL" id="TQM83191.1"/>
    </source>
</evidence>
<comment type="caution">
    <text evidence="2">The sequence shown here is derived from an EMBL/GenBank/DDBJ whole genome shotgun (WGS) entry which is preliminary data.</text>
</comment>
<dbReference type="AlphaFoldDB" id="A0A543JK96"/>
<dbReference type="SUPFAM" id="SSF52540">
    <property type="entry name" value="P-loop containing nucleoside triphosphate hydrolases"/>
    <property type="match status" value="1"/>
</dbReference>
<dbReference type="EMBL" id="VFPP01000001">
    <property type="protein sequence ID" value="TQM83191.1"/>
    <property type="molecule type" value="Genomic_DNA"/>
</dbReference>
<dbReference type="InterPro" id="IPR025669">
    <property type="entry name" value="AAA_dom"/>
</dbReference>
<feature type="domain" description="AAA" evidence="1">
    <location>
        <begin position="4"/>
        <end position="200"/>
    </location>
</feature>
<dbReference type="PANTHER" id="PTHR13696:SF52">
    <property type="entry name" value="PARA FAMILY PROTEIN CT_582"/>
    <property type="match status" value="1"/>
</dbReference>
<dbReference type="RefSeq" id="WP_141980978.1">
    <property type="nucleotide sequence ID" value="NZ_VFPP01000001.1"/>
</dbReference>
<evidence type="ECO:0000313" key="3">
    <source>
        <dbReference type="Proteomes" id="UP000316628"/>
    </source>
</evidence>
<organism evidence="2 3">
    <name type="scientific">Saccharothrix saharensis</name>
    <dbReference type="NCBI Taxonomy" id="571190"/>
    <lineage>
        <taxon>Bacteria</taxon>
        <taxon>Bacillati</taxon>
        <taxon>Actinomycetota</taxon>
        <taxon>Actinomycetes</taxon>
        <taxon>Pseudonocardiales</taxon>
        <taxon>Pseudonocardiaceae</taxon>
        <taxon>Saccharothrix</taxon>
    </lineage>
</organism>
<dbReference type="InterPro" id="IPR050678">
    <property type="entry name" value="DNA_Partitioning_ATPase"/>
</dbReference>
<dbReference type="OrthoDB" id="69313at2"/>
<dbReference type="PANTHER" id="PTHR13696">
    <property type="entry name" value="P-LOOP CONTAINING NUCLEOSIDE TRIPHOSPHATE HYDROLASE"/>
    <property type="match status" value="1"/>
</dbReference>
<dbReference type="Gene3D" id="3.40.50.300">
    <property type="entry name" value="P-loop containing nucleotide triphosphate hydrolases"/>
    <property type="match status" value="1"/>
</dbReference>
<accession>A0A543JK96</accession>